<evidence type="ECO:0000256" key="4">
    <source>
        <dbReference type="SAM" id="MobiDB-lite"/>
    </source>
</evidence>
<dbReference type="GO" id="GO:0019346">
    <property type="term" value="P:transsulfuration"/>
    <property type="evidence" value="ECO:0007669"/>
    <property type="project" value="InterPro"/>
</dbReference>
<feature type="compositionally biased region" description="Basic and acidic residues" evidence="4">
    <location>
        <begin position="1"/>
        <end position="12"/>
    </location>
</feature>
<dbReference type="AlphaFoldDB" id="J3JF91"/>
<dbReference type="GO" id="GO:0005737">
    <property type="term" value="C:cytoplasm"/>
    <property type="evidence" value="ECO:0007669"/>
    <property type="project" value="TreeGrafter"/>
</dbReference>
<dbReference type="CDD" id="cd00614">
    <property type="entry name" value="CGS_like"/>
    <property type="match status" value="1"/>
</dbReference>
<evidence type="ECO:0008006" key="7">
    <source>
        <dbReference type="Google" id="ProtNLM"/>
    </source>
</evidence>
<organism evidence="5 6">
    <name type="scientific">Halogranum salarium B-1</name>
    <dbReference type="NCBI Taxonomy" id="1210908"/>
    <lineage>
        <taxon>Archaea</taxon>
        <taxon>Methanobacteriati</taxon>
        <taxon>Methanobacteriota</taxon>
        <taxon>Stenosarchaea group</taxon>
        <taxon>Halobacteria</taxon>
        <taxon>Halobacteriales</taxon>
        <taxon>Haloferacaceae</taxon>
    </lineage>
</organism>
<comment type="caution">
    <text evidence="5">The sequence shown here is derived from an EMBL/GenBank/DDBJ whole genome shotgun (WGS) entry which is preliminary data.</text>
</comment>
<dbReference type="Gene3D" id="3.40.640.10">
    <property type="entry name" value="Type I PLP-dependent aspartate aminotransferase-like (Major domain)"/>
    <property type="match status" value="1"/>
</dbReference>
<dbReference type="PANTHER" id="PTHR11808:SF15">
    <property type="entry name" value="CYSTATHIONINE GAMMA-LYASE"/>
    <property type="match status" value="1"/>
</dbReference>
<sequence>MDDDAHRIETRAIHAGQEPDEETGALMTPIHANSTYKQDAPGEHRGYEYSRTGNPTRTDLENNLAALEGGEFGRCFSSGMGAINTVLNLLEAGDHVVAGDDVYGGTHRIFTQVYEKYDLEFDFVDTTDHDAVEGAMRESTELVWVETPTNPLMNVNDIDALAAIAHEYDALCAVDNTFATPYLQRPLEHGADIVSHSLTKYLGGHSDVVGGALVVDDEELDEDIGFYQNSVGATPGPFDCFLVLRGTKTLPVRMDRHCDNARALAEWLNDHEAVEKVFYPGLEDHPQHELAAEQMDDFGGMLSFELDGTLEEASTVVEETEVFTLAESLGGVESLIEQPAAMTHAAIPREERIAAGLTDGLVRVSVGIEHIDDMKADLQQAFDAALE</sequence>
<dbReference type="Gene3D" id="3.90.1150.10">
    <property type="entry name" value="Aspartate Aminotransferase, domain 1"/>
    <property type="match status" value="1"/>
</dbReference>
<keyword evidence="3" id="KW-0663">Pyridoxal phosphate</keyword>
<dbReference type="OrthoDB" id="43458at2157"/>
<dbReference type="EMBL" id="ALJD01000006">
    <property type="protein sequence ID" value="EJN59049.1"/>
    <property type="molecule type" value="Genomic_DNA"/>
</dbReference>
<evidence type="ECO:0000313" key="6">
    <source>
        <dbReference type="Proteomes" id="UP000007813"/>
    </source>
</evidence>
<evidence type="ECO:0000256" key="3">
    <source>
        <dbReference type="ARBA" id="ARBA00022898"/>
    </source>
</evidence>
<protein>
    <recommendedName>
        <fullName evidence="7">Cystathionine gamma-synthase</fullName>
    </recommendedName>
</protein>
<accession>J3JF91</accession>
<dbReference type="InterPro" id="IPR015421">
    <property type="entry name" value="PyrdxlP-dep_Trfase_major"/>
</dbReference>
<dbReference type="GO" id="GO:0030170">
    <property type="term" value="F:pyridoxal phosphate binding"/>
    <property type="evidence" value="ECO:0007669"/>
    <property type="project" value="InterPro"/>
</dbReference>
<dbReference type="FunFam" id="3.40.640.10:FF:000009">
    <property type="entry name" value="Cystathionine gamma-synthase homolog"/>
    <property type="match status" value="1"/>
</dbReference>
<dbReference type="FunFam" id="3.90.1150.10:FF:000008">
    <property type="entry name" value="Cystathionine gamma-synthase"/>
    <property type="match status" value="1"/>
</dbReference>
<dbReference type="InterPro" id="IPR015422">
    <property type="entry name" value="PyrdxlP-dep_Trfase_small"/>
</dbReference>
<dbReference type="RefSeq" id="WP_009367552.1">
    <property type="nucleotide sequence ID" value="NZ_ALJD01000006.1"/>
</dbReference>
<dbReference type="InterPro" id="IPR054542">
    <property type="entry name" value="Cys_met_metab_PP"/>
</dbReference>
<comment type="similarity">
    <text evidence="2">Belongs to the trans-sulfuration enzymes family.</text>
</comment>
<dbReference type="PROSITE" id="PS00868">
    <property type="entry name" value="CYS_MET_METAB_PP"/>
    <property type="match status" value="1"/>
</dbReference>
<dbReference type="Pfam" id="PF01053">
    <property type="entry name" value="Cys_Met_Meta_PP"/>
    <property type="match status" value="1"/>
</dbReference>
<gene>
    <name evidence="5" type="ORF">HSB1_24700</name>
</gene>
<dbReference type="GO" id="GO:0019343">
    <property type="term" value="P:cysteine biosynthetic process via cystathionine"/>
    <property type="evidence" value="ECO:0007669"/>
    <property type="project" value="TreeGrafter"/>
</dbReference>
<reference evidence="5 6" key="1">
    <citation type="journal article" date="2012" name="J. Bacteriol.">
        <title>Draft Genome Sequence of the Extremely Halophilic Archaeon Halogranum salarium B-1T.</title>
        <authorList>
            <person name="Kim K.K."/>
            <person name="Lee K.C."/>
            <person name="Lee J.S."/>
        </authorList>
    </citation>
    <scope>NUCLEOTIDE SEQUENCE [LARGE SCALE GENOMIC DNA]</scope>
    <source>
        <strain evidence="5 6">B-1</strain>
    </source>
</reference>
<proteinExistence type="inferred from homology"/>
<dbReference type="PIRSF" id="PIRSF001434">
    <property type="entry name" value="CGS"/>
    <property type="match status" value="1"/>
</dbReference>
<dbReference type="InterPro" id="IPR000277">
    <property type="entry name" value="Cys/Met-Metab_PyrdxlP-dep_enz"/>
</dbReference>
<dbReference type="PATRIC" id="fig|1210908.3.peg.2365"/>
<dbReference type="GO" id="GO:0003962">
    <property type="term" value="F:cystathionine gamma-synthase activity"/>
    <property type="evidence" value="ECO:0007669"/>
    <property type="project" value="TreeGrafter"/>
</dbReference>
<name>J3JF91_9EURY</name>
<evidence type="ECO:0000313" key="5">
    <source>
        <dbReference type="EMBL" id="EJN59049.1"/>
    </source>
</evidence>
<dbReference type="GO" id="GO:0004123">
    <property type="term" value="F:cystathionine gamma-lyase activity"/>
    <property type="evidence" value="ECO:0007669"/>
    <property type="project" value="TreeGrafter"/>
</dbReference>
<dbReference type="PANTHER" id="PTHR11808">
    <property type="entry name" value="TRANS-SULFURATION ENZYME FAMILY MEMBER"/>
    <property type="match status" value="1"/>
</dbReference>
<dbReference type="SUPFAM" id="SSF53383">
    <property type="entry name" value="PLP-dependent transferases"/>
    <property type="match status" value="1"/>
</dbReference>
<evidence type="ECO:0000256" key="1">
    <source>
        <dbReference type="ARBA" id="ARBA00001933"/>
    </source>
</evidence>
<dbReference type="Proteomes" id="UP000007813">
    <property type="component" value="Unassembled WGS sequence"/>
</dbReference>
<dbReference type="NCBIfam" id="NF005871">
    <property type="entry name" value="PRK07811.1"/>
    <property type="match status" value="1"/>
</dbReference>
<feature type="region of interest" description="Disordered" evidence="4">
    <location>
        <begin position="1"/>
        <end position="23"/>
    </location>
</feature>
<dbReference type="eggNOG" id="arCOG00060">
    <property type="taxonomic scope" value="Archaea"/>
</dbReference>
<evidence type="ECO:0000256" key="2">
    <source>
        <dbReference type="ARBA" id="ARBA00009077"/>
    </source>
</evidence>
<comment type="cofactor">
    <cofactor evidence="1">
        <name>pyridoxal 5'-phosphate</name>
        <dbReference type="ChEBI" id="CHEBI:597326"/>
    </cofactor>
</comment>
<dbReference type="InterPro" id="IPR015424">
    <property type="entry name" value="PyrdxlP-dep_Trfase"/>
</dbReference>